<name>A0A8J4UV14_9MYCE</name>
<keyword evidence="6" id="KW-1185">Reference proteome</keyword>
<dbReference type="InterPro" id="IPR012332">
    <property type="entry name" value="Autotransporter_pectin_lyase_C"/>
</dbReference>
<evidence type="ECO:0000313" key="5">
    <source>
        <dbReference type="EMBL" id="KAF2076141.1"/>
    </source>
</evidence>
<organism evidence="5 6">
    <name type="scientific">Polysphondylium violaceum</name>
    <dbReference type="NCBI Taxonomy" id="133409"/>
    <lineage>
        <taxon>Eukaryota</taxon>
        <taxon>Amoebozoa</taxon>
        <taxon>Evosea</taxon>
        <taxon>Eumycetozoa</taxon>
        <taxon>Dictyostelia</taxon>
        <taxon>Dictyosteliales</taxon>
        <taxon>Dictyosteliaceae</taxon>
        <taxon>Polysphondylium</taxon>
    </lineage>
</organism>
<dbReference type="EMBL" id="AJWJ01000071">
    <property type="protein sequence ID" value="KAF2076141.1"/>
    <property type="molecule type" value="Genomic_DNA"/>
</dbReference>
<dbReference type="Gene3D" id="2.160.20.20">
    <property type="match status" value="1"/>
</dbReference>
<evidence type="ECO:0000256" key="2">
    <source>
        <dbReference type="SAM" id="Phobius"/>
    </source>
</evidence>
<dbReference type="InterPro" id="IPR011050">
    <property type="entry name" value="Pectin_lyase_fold/virulence"/>
</dbReference>
<feature type="transmembrane region" description="Helical" evidence="2">
    <location>
        <begin position="531"/>
        <end position="554"/>
    </location>
</feature>
<evidence type="ECO:0000313" key="6">
    <source>
        <dbReference type="Proteomes" id="UP000695562"/>
    </source>
</evidence>
<keyword evidence="2" id="KW-0472">Membrane</keyword>
<evidence type="ECO:0000256" key="3">
    <source>
        <dbReference type="SAM" id="SignalP"/>
    </source>
</evidence>
<feature type="region of interest" description="Disordered" evidence="1">
    <location>
        <begin position="463"/>
        <end position="526"/>
    </location>
</feature>
<dbReference type="Proteomes" id="UP000695562">
    <property type="component" value="Unassembled WGS sequence"/>
</dbReference>
<evidence type="ECO:0000256" key="1">
    <source>
        <dbReference type="SAM" id="MobiDB-lite"/>
    </source>
</evidence>
<feature type="compositionally biased region" description="Low complexity" evidence="1">
    <location>
        <begin position="489"/>
        <end position="512"/>
    </location>
</feature>
<dbReference type="OrthoDB" id="21116at2759"/>
<dbReference type="InterPro" id="IPR039448">
    <property type="entry name" value="Beta_helix"/>
</dbReference>
<comment type="caution">
    <text evidence="5">The sequence shown here is derived from an EMBL/GenBank/DDBJ whole genome shotgun (WGS) entry which is preliminary data.</text>
</comment>
<feature type="signal peptide" evidence="3">
    <location>
        <begin position="1"/>
        <end position="22"/>
    </location>
</feature>
<proteinExistence type="predicted"/>
<dbReference type="AlphaFoldDB" id="A0A8J4UV14"/>
<feature type="domain" description="Right handed beta helix" evidence="4">
    <location>
        <begin position="248"/>
        <end position="394"/>
    </location>
</feature>
<feature type="compositionally biased region" description="Basic and acidic residues" evidence="1">
    <location>
        <begin position="513"/>
        <end position="523"/>
    </location>
</feature>
<feature type="chain" id="PRO_5035156652" description="Right handed beta helix domain-containing protein" evidence="3">
    <location>
        <begin position="23"/>
        <end position="567"/>
    </location>
</feature>
<gene>
    <name evidence="5" type="ORF">CYY_002548</name>
</gene>
<protein>
    <recommendedName>
        <fullName evidence="4">Right handed beta helix domain-containing protein</fullName>
    </recommendedName>
</protein>
<dbReference type="SUPFAM" id="SSF51126">
    <property type="entry name" value="Pectin lyase-like"/>
    <property type="match status" value="1"/>
</dbReference>
<dbReference type="PANTHER" id="PTHR31318">
    <property type="entry name" value="EXPRESSED PROTEIN-RELATED"/>
    <property type="match status" value="1"/>
</dbReference>
<keyword evidence="3" id="KW-0732">Signal</keyword>
<dbReference type="Pfam" id="PF13229">
    <property type="entry name" value="Beta_helix"/>
    <property type="match status" value="1"/>
</dbReference>
<dbReference type="PANTHER" id="PTHR31318:SF2">
    <property type="entry name" value="PECTIN LYASE-LIKE FAMILY PROTEIN-RELATED"/>
    <property type="match status" value="1"/>
</dbReference>
<evidence type="ECO:0000259" key="4">
    <source>
        <dbReference type="Pfam" id="PF13229"/>
    </source>
</evidence>
<feature type="compositionally biased region" description="Low complexity" evidence="1">
    <location>
        <begin position="469"/>
        <end position="481"/>
    </location>
</feature>
<reference evidence="5" key="1">
    <citation type="submission" date="2020-01" db="EMBL/GenBank/DDBJ databases">
        <title>Development of genomics and gene disruption for Polysphondylium violaceum indicates a role for the polyketide synthase stlB in stalk morphogenesis.</title>
        <authorList>
            <person name="Narita B."/>
            <person name="Kawabe Y."/>
            <person name="Kin K."/>
            <person name="Saito T."/>
            <person name="Gibbs R."/>
            <person name="Kuspa A."/>
            <person name="Muzny D."/>
            <person name="Queller D."/>
            <person name="Richards S."/>
            <person name="Strassman J."/>
            <person name="Sucgang R."/>
            <person name="Worley K."/>
            <person name="Schaap P."/>
        </authorList>
    </citation>
    <scope>NUCLEOTIDE SEQUENCE</scope>
    <source>
        <strain evidence="5">QSvi11</strain>
    </source>
</reference>
<sequence length="567" mass="62022">MWKTKSILFIVLVNLVCLLTASESITYYVDPSSVENKKDCGADITTACPSISFAVQSFLNNGSFDSSCLLTIELVAGDYYPSNTTYDESQPIPLFGLNVVIQPYKNQQVVISGENLIGDGPFFSYDDQNNGNRPTSSLLIKDIAFDQFKLPIINADVPSPLNIAFENVQITDSASMTAYPNQLFVLFSSTENQTTLSFTDCVFEGNANILLSNGGYVTFTTCQIKTNIGTSPFLSFSYYYEELPNTLVFNNCSIEKNSGSSHGIVYSMGGKVGFKNSLVKKNSAYATLVFYNANVDITGTSFYENTGTSNGAILVQNSTLNLNDCVFSQNSGKVGASIYSTSNLNITNTSFNENYANQGMAIYQTTNSGQDQRIVNIESSSFVSMYDSSTFSNQNMFYFSNAMVLLKDSSINIGTSRVSNGFVMIDCSSSSIKYVDTNVTSFNNYPPMSCSSCTVSNSNQESANIECPSSSSSTPNSNSTDDSSHSENHNSSQSNENHSGSQNNNNNDSNSNDNHHDSNENHHPSTKRSTFILESVLIPMGCVLVISSVFYIIIIHRRRNRGYQPIN</sequence>
<keyword evidence="2" id="KW-0812">Transmembrane</keyword>
<keyword evidence="2" id="KW-1133">Transmembrane helix</keyword>
<accession>A0A8J4UV14</accession>